<proteinExistence type="predicted"/>
<dbReference type="AlphaFoldDB" id="A0A852T1Y1"/>
<protein>
    <submittedName>
        <fullName evidence="2">Uncharacterized protein</fullName>
    </submittedName>
</protein>
<dbReference type="Proteomes" id="UP000589620">
    <property type="component" value="Unassembled WGS sequence"/>
</dbReference>
<feature type="compositionally biased region" description="Basic and acidic residues" evidence="1">
    <location>
        <begin position="7"/>
        <end position="16"/>
    </location>
</feature>
<dbReference type="EMBL" id="JACCBJ010000001">
    <property type="protein sequence ID" value="NYD75636.1"/>
    <property type="molecule type" value="Genomic_DNA"/>
</dbReference>
<accession>A0A852T1Y1</accession>
<organism evidence="2 3">
    <name type="scientific">Leifsonia soli</name>
    <dbReference type="NCBI Taxonomy" id="582665"/>
    <lineage>
        <taxon>Bacteria</taxon>
        <taxon>Bacillati</taxon>
        <taxon>Actinomycetota</taxon>
        <taxon>Actinomycetes</taxon>
        <taxon>Micrococcales</taxon>
        <taxon>Microbacteriaceae</taxon>
        <taxon>Leifsonia</taxon>
    </lineage>
</organism>
<evidence type="ECO:0000313" key="2">
    <source>
        <dbReference type="EMBL" id="NYD75636.1"/>
    </source>
</evidence>
<comment type="caution">
    <text evidence="2">The sequence shown here is derived from an EMBL/GenBank/DDBJ whole genome shotgun (WGS) entry which is preliminary data.</text>
</comment>
<feature type="compositionally biased region" description="Basic and acidic residues" evidence="1">
    <location>
        <begin position="42"/>
        <end position="64"/>
    </location>
</feature>
<evidence type="ECO:0000256" key="1">
    <source>
        <dbReference type="SAM" id="MobiDB-lite"/>
    </source>
</evidence>
<sequence>MDATSGDPDRRGHDDDTSTIGMRLTGVRDAKDPDGLLTVEQDAERPDPARYGRRETDTLERERAYVAALGDGGSSADLPQVPPKRGVTGLG</sequence>
<name>A0A852T1Y1_9MICO</name>
<reference evidence="2 3" key="1">
    <citation type="submission" date="2020-07" db="EMBL/GenBank/DDBJ databases">
        <title>Sequencing the genomes of 1000 actinobacteria strains.</title>
        <authorList>
            <person name="Klenk H.-P."/>
        </authorList>
    </citation>
    <scope>NUCLEOTIDE SEQUENCE [LARGE SCALE GENOMIC DNA]</scope>
    <source>
        <strain evidence="2 3">DSM 23871</strain>
    </source>
</reference>
<feature type="region of interest" description="Disordered" evidence="1">
    <location>
        <begin position="1"/>
        <end position="91"/>
    </location>
</feature>
<dbReference type="RefSeq" id="WP_179457492.1">
    <property type="nucleotide sequence ID" value="NZ_BAAAPX010000001.1"/>
</dbReference>
<keyword evidence="3" id="KW-1185">Reference proteome</keyword>
<gene>
    <name evidence="2" type="ORF">BJ963_003155</name>
</gene>
<evidence type="ECO:0000313" key="3">
    <source>
        <dbReference type="Proteomes" id="UP000589620"/>
    </source>
</evidence>